<dbReference type="Pfam" id="PF16819">
    <property type="entry name" value="DUF5074"/>
    <property type="match status" value="1"/>
</dbReference>
<dbReference type="SUPFAM" id="SSF50969">
    <property type="entry name" value="YVTN repeat-like/Quinoprotein amine dehydrogenase"/>
    <property type="match status" value="1"/>
</dbReference>
<keyword evidence="1" id="KW-0732">Signal</keyword>
<dbReference type="AlphaFoldDB" id="A0A838ZRE8"/>
<organism evidence="3 4">
    <name type="scientific">Moheibacter lacus</name>
    <dbReference type="NCBI Taxonomy" id="2745851"/>
    <lineage>
        <taxon>Bacteria</taxon>
        <taxon>Pseudomonadati</taxon>
        <taxon>Bacteroidota</taxon>
        <taxon>Flavobacteriia</taxon>
        <taxon>Flavobacteriales</taxon>
        <taxon>Weeksellaceae</taxon>
        <taxon>Moheibacter</taxon>
    </lineage>
</organism>
<dbReference type="EMBL" id="JACDZE010000001">
    <property type="protein sequence ID" value="MBA5629082.1"/>
    <property type="molecule type" value="Genomic_DNA"/>
</dbReference>
<sequence>MKNIYRFFKFLILGILFSGFSIAQDYSNGIFILNEGQFGTSNASLSFLSADGVLENDVYSNENPGLSLGDLAQGIGINGDNIYFVMNGSNKVIVANRLTLQYTETISTDITSPRHIAFHDGKGYVTCWGDPGDPETSYVAVIDLETNEVESTIAVAEGPERIINKDGKLYVAHKGGYGFGNSISVIDAATEQVEIIEVGDVPDTMQIIGDKLYVICSGVPAWSGNETEAGIYEIDFLTNTVSSQFNFEMGEHPGFLAVDDALLYYVLNSGVYKIDFSETTPEPTLVVQTTTAIPYGFNIIDDKIYVADAVDYIANGSAFVYSIDGVLENTHTVGLIPNGFYKSEGEMGTIDQTLSQISIYPNPTSHEFYIDGKNISNVEIFDLTGKLVKSTQNVTSGINIQDLVKGIYIVKIQSGNNTITKKIIIK</sequence>
<dbReference type="PANTHER" id="PTHR47197">
    <property type="entry name" value="PROTEIN NIRF"/>
    <property type="match status" value="1"/>
</dbReference>
<dbReference type="SUPFAM" id="SSF63825">
    <property type="entry name" value="YWTD domain"/>
    <property type="match status" value="1"/>
</dbReference>
<name>A0A838ZRE8_9FLAO</name>
<gene>
    <name evidence="3" type="ORF">HU137_04775</name>
</gene>
<dbReference type="NCBIfam" id="TIGR04183">
    <property type="entry name" value="Por_Secre_tail"/>
    <property type="match status" value="1"/>
</dbReference>
<reference evidence="3 4" key="1">
    <citation type="submission" date="2020-07" db="EMBL/GenBank/DDBJ databases">
        <title>Moheibacter lacus sp. nov., a member of the family Flavobacteriaceae isolated from freshwater lake sediment.</title>
        <authorList>
            <person name="Liu Y."/>
        </authorList>
    </citation>
    <scope>NUCLEOTIDE SEQUENCE [LARGE SCALE GENOMIC DNA]</scope>
    <source>
        <strain evidence="3 4">BDHS18</strain>
    </source>
</reference>
<dbReference type="InterPro" id="IPR051200">
    <property type="entry name" value="Host-pathogen_enzymatic-act"/>
</dbReference>
<dbReference type="PANTHER" id="PTHR47197:SF3">
    <property type="entry name" value="DIHYDRO-HEME D1 DEHYDROGENASE"/>
    <property type="match status" value="1"/>
</dbReference>
<evidence type="ECO:0000259" key="2">
    <source>
        <dbReference type="Pfam" id="PF18962"/>
    </source>
</evidence>
<dbReference type="InterPro" id="IPR015943">
    <property type="entry name" value="WD40/YVTN_repeat-like_dom_sf"/>
</dbReference>
<protein>
    <submittedName>
        <fullName evidence="3">T9SS type A sorting domain-containing protein</fullName>
    </submittedName>
</protein>
<dbReference type="Gene3D" id="2.130.10.10">
    <property type="entry name" value="YVTN repeat-like/Quinoprotein amine dehydrogenase"/>
    <property type="match status" value="1"/>
</dbReference>
<dbReference type="InterPro" id="IPR031815">
    <property type="entry name" value="DUF5074"/>
</dbReference>
<dbReference type="Pfam" id="PF18962">
    <property type="entry name" value="Por_Secre_tail"/>
    <property type="match status" value="1"/>
</dbReference>
<dbReference type="Proteomes" id="UP000552241">
    <property type="component" value="Unassembled WGS sequence"/>
</dbReference>
<keyword evidence="4" id="KW-1185">Reference proteome</keyword>
<dbReference type="InterPro" id="IPR011044">
    <property type="entry name" value="Quino_amine_DH_bsu"/>
</dbReference>
<evidence type="ECO:0000313" key="4">
    <source>
        <dbReference type="Proteomes" id="UP000552241"/>
    </source>
</evidence>
<comment type="caution">
    <text evidence="3">The sequence shown here is derived from an EMBL/GenBank/DDBJ whole genome shotgun (WGS) entry which is preliminary data.</text>
</comment>
<feature type="domain" description="Secretion system C-terminal sorting" evidence="2">
    <location>
        <begin position="359"/>
        <end position="425"/>
    </location>
</feature>
<evidence type="ECO:0000256" key="1">
    <source>
        <dbReference type="ARBA" id="ARBA00022729"/>
    </source>
</evidence>
<proteinExistence type="predicted"/>
<dbReference type="InterPro" id="IPR026444">
    <property type="entry name" value="Secre_tail"/>
</dbReference>
<accession>A0A838ZRE8</accession>
<dbReference type="RefSeq" id="WP_182042648.1">
    <property type="nucleotide sequence ID" value="NZ_JACDZE010000001.1"/>
</dbReference>
<evidence type="ECO:0000313" key="3">
    <source>
        <dbReference type="EMBL" id="MBA5629082.1"/>
    </source>
</evidence>